<dbReference type="EMBL" id="MK072256">
    <property type="protein sequence ID" value="AYV81049.1"/>
    <property type="molecule type" value="Genomic_DNA"/>
</dbReference>
<accession>A0A3G5A6F5</accession>
<evidence type="ECO:0000313" key="1">
    <source>
        <dbReference type="EMBL" id="AYV81049.1"/>
    </source>
</evidence>
<gene>
    <name evidence="1" type="ORF">Harvfovirus14_30</name>
</gene>
<proteinExistence type="predicted"/>
<protein>
    <submittedName>
        <fullName evidence="1">Uncharacterized protein</fullName>
    </submittedName>
</protein>
<sequence>MSKNLNVYEFQYDYNYTYELQNPRELYLNKQYELIFHGGSSNFLEVRLETFLSLGENVITINYLYFFNEIPITDIIPFSTGPFNLIQDHDQFVYNGIIFEGLLPTSYIGEFRAVQLLGDIIVRLLTREGRIIAIFDRFNLGINFNY</sequence>
<reference evidence="1" key="1">
    <citation type="submission" date="2018-10" db="EMBL/GenBank/DDBJ databases">
        <title>Hidden diversity of soil giant viruses.</title>
        <authorList>
            <person name="Schulz F."/>
            <person name="Alteio L."/>
            <person name="Goudeau D."/>
            <person name="Ryan E.M."/>
            <person name="Malmstrom R.R."/>
            <person name="Blanchard J."/>
            <person name="Woyke T."/>
        </authorList>
    </citation>
    <scope>NUCLEOTIDE SEQUENCE</scope>
    <source>
        <strain evidence="1">HAV1</strain>
    </source>
</reference>
<organism evidence="1">
    <name type="scientific">Harvfovirus sp</name>
    <dbReference type="NCBI Taxonomy" id="2487768"/>
    <lineage>
        <taxon>Viruses</taxon>
        <taxon>Varidnaviria</taxon>
        <taxon>Bamfordvirae</taxon>
        <taxon>Nucleocytoviricota</taxon>
        <taxon>Megaviricetes</taxon>
        <taxon>Imitervirales</taxon>
        <taxon>Mimiviridae</taxon>
        <taxon>Klosneuvirinae</taxon>
    </lineage>
</organism>
<name>A0A3G5A6F5_9VIRU</name>